<comment type="caution">
    <text evidence="1">The sequence shown here is derived from an EMBL/GenBank/DDBJ whole genome shotgun (WGS) entry which is preliminary data.</text>
</comment>
<evidence type="ECO:0000313" key="2">
    <source>
        <dbReference type="Proteomes" id="UP001629249"/>
    </source>
</evidence>
<name>A0ABW8ZQ79_9BURK</name>
<organism evidence="1 2">
    <name type="scientific">Paraburkholderia agricolaris</name>
    <dbReference type="NCBI Taxonomy" id="2152888"/>
    <lineage>
        <taxon>Bacteria</taxon>
        <taxon>Pseudomonadati</taxon>
        <taxon>Pseudomonadota</taxon>
        <taxon>Betaproteobacteria</taxon>
        <taxon>Burkholderiales</taxon>
        <taxon>Burkholderiaceae</taxon>
        <taxon>Paraburkholderia</taxon>
    </lineage>
</organism>
<protein>
    <submittedName>
        <fullName evidence="1">Uncharacterized protein</fullName>
    </submittedName>
</protein>
<accession>A0ABW8ZQ79</accession>
<dbReference type="RefSeq" id="WP_408329004.1">
    <property type="nucleotide sequence ID" value="NZ_JAQQFH010000008.1"/>
</dbReference>
<sequence length="537" mass="57249">MGQNENENEKLQERAAQDNGIEGNLYNYASTGRVSGYLESTQLNKFGTKGGTGFAAEDANALNEKLLGVKVDQVGTDNAKDGADRVANGIHIQTKYFDSAARTVNDAFDKSTGAYRYPGMQLEVPRDQYEKAVALMREKIAAGKVPGVTNPDDATSLVKEGSVTYQQARNIARAGNIDSLKYDAKNNAITSGYAFAIGFAISFAKAKWDGKTNQEALEESVGLGLLSASTSFIAGVATSQLLRTQMARKATVLIRDGVKIVAKTEWGRLAVDKIASAAAGKTLSGAAATNYVSRLLRSNVITGVVTTIVLTGPDFYRATFSKNTSWAQVGKNLLVNGAGVAAGTAGWMGGAAAGAAAGTLIFPGVGTTIGGVAGGLIGSMGAGAGVSYLTKKALDFVIEDDTQEMLKIIEAVLPELGDEYLMTQAEFNQLLDDVGKECSLDFFRFMYAQDSRELFVRVCFEPNCEAIIKRRAPVVLPVEDKVQEVLEEIIAGIDPDEYGEPEPEPYVPNFVFPKDIPVVVSVHPASLSWVLGRRRSS</sequence>
<dbReference type="EMBL" id="JAQQFN010000014">
    <property type="protein sequence ID" value="MFL9885146.1"/>
    <property type="molecule type" value="Genomic_DNA"/>
</dbReference>
<dbReference type="PANTHER" id="PTHR21525">
    <property type="entry name" value="MOTILE SPERM PROTEIN"/>
    <property type="match status" value="1"/>
</dbReference>
<reference evidence="1 2" key="1">
    <citation type="journal article" date="2024" name="Chem. Sci.">
        <title>Discovery of megapolipeptins by genome mining of a Burkholderiales bacteria collection.</title>
        <authorList>
            <person name="Paulo B.S."/>
            <person name="Recchia M.J.J."/>
            <person name="Lee S."/>
            <person name="Fergusson C.H."/>
            <person name="Romanowski S.B."/>
            <person name="Hernandez A."/>
            <person name="Krull N."/>
            <person name="Liu D.Y."/>
            <person name="Cavanagh H."/>
            <person name="Bos A."/>
            <person name="Gray C.A."/>
            <person name="Murphy B.T."/>
            <person name="Linington R.G."/>
            <person name="Eustaquio A.S."/>
        </authorList>
    </citation>
    <scope>NUCLEOTIDE SEQUENCE [LARGE SCALE GENOMIC DNA]</scope>
    <source>
        <strain evidence="1 2">RL16-012-BIC-B</strain>
    </source>
</reference>
<dbReference type="Proteomes" id="UP001629249">
    <property type="component" value="Unassembled WGS sequence"/>
</dbReference>
<keyword evidence="2" id="KW-1185">Reference proteome</keyword>
<dbReference type="PANTHER" id="PTHR21525:SF9">
    <property type="entry name" value="CHANNEL_COLICIN DOMAIN-CONTAINING PROTEIN"/>
    <property type="match status" value="1"/>
</dbReference>
<proteinExistence type="predicted"/>
<gene>
    <name evidence="1" type="ORF">PQR66_19040</name>
</gene>
<evidence type="ECO:0000313" key="1">
    <source>
        <dbReference type="EMBL" id="MFL9885146.1"/>
    </source>
</evidence>